<dbReference type="GO" id="GO:0005737">
    <property type="term" value="C:cytoplasm"/>
    <property type="evidence" value="ECO:0000318"/>
    <property type="project" value="GO_Central"/>
</dbReference>
<dbReference type="GO" id="GO:0004722">
    <property type="term" value="F:protein serine/threonine phosphatase activity"/>
    <property type="evidence" value="ECO:0007669"/>
    <property type="project" value="UniProtKB-EC"/>
</dbReference>
<evidence type="ECO:0000259" key="12">
    <source>
        <dbReference type="PROSITE" id="PS50056"/>
    </source>
</evidence>
<dbReference type="Proteomes" id="UP000001514">
    <property type="component" value="Unassembled WGS sequence"/>
</dbReference>
<protein>
    <submittedName>
        <fullName evidence="14">Uncharacterized protein</fullName>
    </submittedName>
</protein>
<evidence type="ECO:0000313" key="14">
    <source>
        <dbReference type="EMBL" id="EFJ19597.1"/>
    </source>
</evidence>
<evidence type="ECO:0000256" key="10">
    <source>
        <dbReference type="ARBA" id="ARBA00051722"/>
    </source>
</evidence>
<evidence type="ECO:0000256" key="3">
    <source>
        <dbReference type="ARBA" id="ARBA00008601"/>
    </source>
</evidence>
<dbReference type="KEGG" id="smo:SELMODRAFT_128331"/>
<evidence type="ECO:0000256" key="7">
    <source>
        <dbReference type="ARBA" id="ARBA00023242"/>
    </source>
</evidence>
<dbReference type="OMA" id="CAYLMWK"/>
<keyword evidence="4" id="KW-0963">Cytoplasm</keyword>
<dbReference type="GO" id="GO:0043409">
    <property type="term" value="P:negative regulation of MAPK cascade"/>
    <property type="evidence" value="ECO:0000318"/>
    <property type="project" value="GO_Central"/>
</dbReference>
<evidence type="ECO:0000256" key="6">
    <source>
        <dbReference type="ARBA" id="ARBA00022912"/>
    </source>
</evidence>
<dbReference type="PROSITE" id="PS50054">
    <property type="entry name" value="TYR_PHOSPHATASE_DUAL"/>
    <property type="match status" value="1"/>
</dbReference>
<comment type="catalytic activity">
    <reaction evidence="8">
        <text>O-phospho-L-seryl-[protein] + H2O = L-seryl-[protein] + phosphate</text>
        <dbReference type="Rhea" id="RHEA:20629"/>
        <dbReference type="Rhea" id="RHEA-COMP:9863"/>
        <dbReference type="Rhea" id="RHEA-COMP:11604"/>
        <dbReference type="ChEBI" id="CHEBI:15377"/>
        <dbReference type="ChEBI" id="CHEBI:29999"/>
        <dbReference type="ChEBI" id="CHEBI:43474"/>
        <dbReference type="ChEBI" id="CHEBI:83421"/>
        <dbReference type="EC" id="3.1.3.16"/>
    </reaction>
</comment>
<dbReference type="Gene3D" id="3.90.190.10">
    <property type="entry name" value="Protein tyrosine phosphatase superfamily"/>
    <property type="match status" value="1"/>
</dbReference>
<evidence type="ECO:0000256" key="8">
    <source>
        <dbReference type="ARBA" id="ARBA00047761"/>
    </source>
</evidence>
<proteinExistence type="inferred from homology"/>
<dbReference type="GO" id="GO:0017017">
    <property type="term" value="F:MAP kinase tyrosine/serine/threonine phosphatase activity"/>
    <property type="evidence" value="ECO:0000318"/>
    <property type="project" value="GO_Central"/>
</dbReference>
<reference evidence="14 15" key="1">
    <citation type="journal article" date="2011" name="Science">
        <title>The Selaginella genome identifies genetic changes associated with the evolution of vascular plants.</title>
        <authorList>
            <person name="Banks J.A."/>
            <person name="Nishiyama T."/>
            <person name="Hasebe M."/>
            <person name="Bowman J.L."/>
            <person name="Gribskov M."/>
            <person name="dePamphilis C."/>
            <person name="Albert V.A."/>
            <person name="Aono N."/>
            <person name="Aoyama T."/>
            <person name="Ambrose B.A."/>
            <person name="Ashton N.W."/>
            <person name="Axtell M.J."/>
            <person name="Barker E."/>
            <person name="Barker M.S."/>
            <person name="Bennetzen J.L."/>
            <person name="Bonawitz N.D."/>
            <person name="Chapple C."/>
            <person name="Cheng C."/>
            <person name="Correa L.G."/>
            <person name="Dacre M."/>
            <person name="DeBarry J."/>
            <person name="Dreyer I."/>
            <person name="Elias M."/>
            <person name="Engstrom E.M."/>
            <person name="Estelle M."/>
            <person name="Feng L."/>
            <person name="Finet C."/>
            <person name="Floyd S.K."/>
            <person name="Frommer W.B."/>
            <person name="Fujita T."/>
            <person name="Gramzow L."/>
            <person name="Gutensohn M."/>
            <person name="Harholt J."/>
            <person name="Hattori M."/>
            <person name="Heyl A."/>
            <person name="Hirai T."/>
            <person name="Hiwatashi Y."/>
            <person name="Ishikawa M."/>
            <person name="Iwata M."/>
            <person name="Karol K.G."/>
            <person name="Koehler B."/>
            <person name="Kolukisaoglu U."/>
            <person name="Kubo M."/>
            <person name="Kurata T."/>
            <person name="Lalonde S."/>
            <person name="Li K."/>
            <person name="Li Y."/>
            <person name="Litt A."/>
            <person name="Lyons E."/>
            <person name="Manning G."/>
            <person name="Maruyama T."/>
            <person name="Michael T.P."/>
            <person name="Mikami K."/>
            <person name="Miyazaki S."/>
            <person name="Morinaga S."/>
            <person name="Murata T."/>
            <person name="Mueller-Roeber B."/>
            <person name="Nelson D.R."/>
            <person name="Obara M."/>
            <person name="Oguri Y."/>
            <person name="Olmstead R.G."/>
            <person name="Onodera N."/>
            <person name="Petersen B.L."/>
            <person name="Pils B."/>
            <person name="Prigge M."/>
            <person name="Rensing S.A."/>
            <person name="Riano-Pachon D.M."/>
            <person name="Roberts A.W."/>
            <person name="Sato Y."/>
            <person name="Scheller H.V."/>
            <person name="Schulz B."/>
            <person name="Schulz C."/>
            <person name="Shakirov E.V."/>
            <person name="Shibagaki N."/>
            <person name="Shinohara N."/>
            <person name="Shippen D.E."/>
            <person name="Soerensen I."/>
            <person name="Sotooka R."/>
            <person name="Sugimoto N."/>
            <person name="Sugita M."/>
            <person name="Sumikawa N."/>
            <person name="Tanurdzic M."/>
            <person name="Theissen G."/>
            <person name="Ulvskov P."/>
            <person name="Wakazuki S."/>
            <person name="Weng J.K."/>
            <person name="Willats W.W."/>
            <person name="Wipf D."/>
            <person name="Wolf P.G."/>
            <person name="Yang L."/>
            <person name="Zimmer A.D."/>
            <person name="Zhu Q."/>
            <person name="Mitros T."/>
            <person name="Hellsten U."/>
            <person name="Loque D."/>
            <person name="Otillar R."/>
            <person name="Salamov A."/>
            <person name="Schmutz J."/>
            <person name="Shapiro H."/>
            <person name="Lindquist E."/>
            <person name="Lucas S."/>
            <person name="Rokhsar D."/>
            <person name="Grigoriev I.V."/>
        </authorList>
    </citation>
    <scope>NUCLEOTIDE SEQUENCE [LARGE SCALE GENOMIC DNA]</scope>
</reference>
<dbReference type="SMART" id="SM00195">
    <property type="entry name" value="DSPc"/>
    <property type="match status" value="1"/>
</dbReference>
<dbReference type="KEGG" id="smo:SELMODRAFT_418983"/>
<organism evidence="15">
    <name type="scientific">Selaginella moellendorffii</name>
    <name type="common">Spikemoss</name>
    <dbReference type="NCBI Taxonomy" id="88036"/>
    <lineage>
        <taxon>Eukaryota</taxon>
        <taxon>Viridiplantae</taxon>
        <taxon>Streptophyta</taxon>
        <taxon>Embryophyta</taxon>
        <taxon>Tracheophyta</taxon>
        <taxon>Lycopodiopsida</taxon>
        <taxon>Selaginellales</taxon>
        <taxon>Selaginellaceae</taxon>
        <taxon>Selaginella</taxon>
    </lineage>
</organism>
<comment type="catalytic activity">
    <reaction evidence="9">
        <text>O-phospho-L-threonyl-[protein] + H2O = L-threonyl-[protein] + phosphate</text>
        <dbReference type="Rhea" id="RHEA:47004"/>
        <dbReference type="Rhea" id="RHEA-COMP:11060"/>
        <dbReference type="Rhea" id="RHEA-COMP:11605"/>
        <dbReference type="ChEBI" id="CHEBI:15377"/>
        <dbReference type="ChEBI" id="CHEBI:30013"/>
        <dbReference type="ChEBI" id="CHEBI:43474"/>
        <dbReference type="ChEBI" id="CHEBI:61977"/>
        <dbReference type="EC" id="3.1.3.16"/>
    </reaction>
</comment>
<comment type="subcellular location">
    <subcellularLocation>
        <location evidence="2">Cytoplasm</location>
    </subcellularLocation>
    <subcellularLocation>
        <location evidence="1">Nucleus</location>
    </subcellularLocation>
</comment>
<evidence type="ECO:0000256" key="1">
    <source>
        <dbReference type="ARBA" id="ARBA00004123"/>
    </source>
</evidence>
<gene>
    <name evidence="13" type="ORF">SELMODRAFT_128331</name>
    <name evidence="14" type="ORF">SELMODRAFT_418983</name>
</gene>
<dbReference type="PROSITE" id="PS50056">
    <property type="entry name" value="TYR_PHOSPHATASE_2"/>
    <property type="match status" value="1"/>
</dbReference>
<evidence type="ECO:0000313" key="13">
    <source>
        <dbReference type="EMBL" id="EFJ10352.1"/>
    </source>
</evidence>
<keyword evidence="7" id="KW-0539">Nucleus</keyword>
<dbReference type="FunCoup" id="D8S7F7">
    <property type="interactions" value="2144"/>
</dbReference>
<comment type="similarity">
    <text evidence="3">Belongs to the protein-tyrosine phosphatase family. Non-receptor class dual specificity subfamily.</text>
</comment>
<dbReference type="EMBL" id="GL377605">
    <property type="protein sequence ID" value="EFJ19597.1"/>
    <property type="molecule type" value="Genomic_DNA"/>
</dbReference>
<evidence type="ECO:0000256" key="4">
    <source>
        <dbReference type="ARBA" id="ARBA00022490"/>
    </source>
</evidence>
<evidence type="ECO:0000256" key="9">
    <source>
        <dbReference type="ARBA" id="ARBA00048336"/>
    </source>
</evidence>
<dbReference type="CDD" id="cd14498">
    <property type="entry name" value="DSP"/>
    <property type="match status" value="1"/>
</dbReference>
<dbReference type="GO" id="GO:0005634">
    <property type="term" value="C:nucleus"/>
    <property type="evidence" value="ECO:0007669"/>
    <property type="project" value="UniProtKB-SubCell"/>
</dbReference>
<sequence length="174" mass="19597">MNHLDQPRVAKFLRAYLLAKYLRNDNLPCEIEQGLYLGSIGAAFHKAALQNVQITHILTIANALEMPFTRDFKYKRVEVLDSADSNLASHFDDCFAFIDEAKASGGAVLVHCFAGRSRSVTVIVAYLMKSHRWNLSRALELVKSKRPEASPNPGFVLQLQRFEQQLRLHPGTSI</sequence>
<dbReference type="Gramene" id="EFJ19597">
    <property type="protein sequence ID" value="EFJ19597"/>
    <property type="gene ID" value="SELMODRAFT_418983"/>
</dbReference>
<evidence type="ECO:0000256" key="2">
    <source>
        <dbReference type="ARBA" id="ARBA00004496"/>
    </source>
</evidence>
<evidence type="ECO:0000259" key="11">
    <source>
        <dbReference type="PROSITE" id="PS50054"/>
    </source>
</evidence>
<accession>D8S7F7</accession>
<dbReference type="InterPro" id="IPR029021">
    <property type="entry name" value="Prot-tyrosine_phosphatase-like"/>
</dbReference>
<dbReference type="InParanoid" id="D8S7F7"/>
<dbReference type="SUPFAM" id="SSF52799">
    <property type="entry name" value="(Phosphotyrosine protein) phosphatases II"/>
    <property type="match status" value="1"/>
</dbReference>
<dbReference type="HOGENOM" id="CLU_027074_11_5_1"/>
<dbReference type="InterPro" id="IPR000387">
    <property type="entry name" value="Tyr_Pase_dom"/>
</dbReference>
<dbReference type="AlphaFoldDB" id="D8S7F7"/>
<dbReference type="PANTHER" id="PTHR10159">
    <property type="entry name" value="DUAL SPECIFICITY PROTEIN PHOSPHATASE"/>
    <property type="match status" value="1"/>
</dbReference>
<dbReference type="InterPro" id="IPR020422">
    <property type="entry name" value="TYR_PHOSPHATASE_DUAL_dom"/>
</dbReference>
<feature type="domain" description="Tyrosine-protein phosphatase" evidence="11">
    <location>
        <begin position="27"/>
        <end position="168"/>
    </location>
</feature>
<dbReference type="STRING" id="88036.D8S7F7"/>
<dbReference type="PANTHER" id="PTHR10159:SF511">
    <property type="entry name" value="DUAL SPECIFICITY PROTEIN PHOSPHATASE 1"/>
    <property type="match status" value="1"/>
</dbReference>
<keyword evidence="5" id="KW-0378">Hydrolase</keyword>
<comment type="catalytic activity">
    <reaction evidence="10">
        <text>O-phospho-L-tyrosyl-[protein] + H2O = L-tyrosyl-[protein] + phosphate</text>
        <dbReference type="Rhea" id="RHEA:10684"/>
        <dbReference type="Rhea" id="RHEA-COMP:10136"/>
        <dbReference type="Rhea" id="RHEA-COMP:20101"/>
        <dbReference type="ChEBI" id="CHEBI:15377"/>
        <dbReference type="ChEBI" id="CHEBI:43474"/>
        <dbReference type="ChEBI" id="CHEBI:46858"/>
        <dbReference type="ChEBI" id="CHEBI:61978"/>
        <dbReference type="EC" id="3.1.3.48"/>
    </reaction>
</comment>
<dbReference type="Gramene" id="EFJ10352">
    <property type="protein sequence ID" value="EFJ10352"/>
    <property type="gene ID" value="SELMODRAFT_128331"/>
</dbReference>
<evidence type="ECO:0000256" key="5">
    <source>
        <dbReference type="ARBA" id="ARBA00022801"/>
    </source>
</evidence>
<dbReference type="GO" id="GO:0033550">
    <property type="term" value="F:MAP kinase tyrosine phosphatase activity"/>
    <property type="evidence" value="ECO:0000318"/>
    <property type="project" value="GO_Central"/>
</dbReference>
<feature type="domain" description="Tyrosine specific protein phosphatases" evidence="12">
    <location>
        <begin position="89"/>
        <end position="147"/>
    </location>
</feature>
<evidence type="ECO:0000313" key="15">
    <source>
        <dbReference type="Proteomes" id="UP000001514"/>
    </source>
</evidence>
<dbReference type="eggNOG" id="KOG1716">
    <property type="taxonomic scope" value="Eukaryota"/>
</dbReference>
<keyword evidence="6" id="KW-0904">Protein phosphatase</keyword>
<dbReference type="GO" id="GO:0007165">
    <property type="term" value="P:signal transduction"/>
    <property type="evidence" value="ECO:0000318"/>
    <property type="project" value="GO_Central"/>
</dbReference>
<dbReference type="Pfam" id="PF00782">
    <property type="entry name" value="DSPc"/>
    <property type="match status" value="1"/>
</dbReference>
<dbReference type="FunFam" id="3.90.190.10:FF:000056">
    <property type="entry name" value="Dual specificity phosphatase 12"/>
    <property type="match status" value="1"/>
</dbReference>
<dbReference type="EMBL" id="GL377654">
    <property type="protein sequence ID" value="EFJ10352.1"/>
    <property type="molecule type" value="Genomic_DNA"/>
</dbReference>
<name>D8S7F7_SELML</name>
<keyword evidence="15" id="KW-1185">Reference proteome</keyword>
<dbReference type="GO" id="GO:0008330">
    <property type="term" value="F:protein tyrosine/threonine phosphatase activity"/>
    <property type="evidence" value="ECO:0000318"/>
    <property type="project" value="GO_Central"/>
</dbReference>
<dbReference type="OrthoDB" id="10252009at2759"/>
<dbReference type="InterPro" id="IPR000340">
    <property type="entry name" value="Dual-sp_phosphatase_cat-dom"/>
</dbReference>